<evidence type="ECO:0000256" key="1">
    <source>
        <dbReference type="ARBA" id="ARBA00022729"/>
    </source>
</evidence>
<evidence type="ECO:0000313" key="5">
    <source>
        <dbReference type="Proteomes" id="UP000664034"/>
    </source>
</evidence>
<dbReference type="InterPro" id="IPR011250">
    <property type="entry name" value="OMP/PagP_B-barrel"/>
</dbReference>
<keyword evidence="5" id="KW-1185">Reference proteome</keyword>
<sequence>MKLIIRLLVFCTIFPIDANAQGYLSQWRENTGDLYIGFATSTSRYCGDLNERYNIAHLQLGWGVSGLVQYRIDEYLSLRVDAGLTQLRGDQQYTKNKLNNLSFSSVNSSVSAGLRVDFRSADYPQYNIPYAWLSFGVTSINPTTLYNGQRVSLIDLKTENVDYAGWAGLIAYGVGMPFRVNKNIQIRLEGRYTHVLSDYLDDVSTVYVDKSSGSFLAQKLADRRLEVDLVSNRIGTQRGDPNYNDGYFLLSLQVVYKN</sequence>
<evidence type="ECO:0000256" key="2">
    <source>
        <dbReference type="SAM" id="SignalP"/>
    </source>
</evidence>
<name>A0A939K5R3_9BACT</name>
<feature type="signal peptide" evidence="2">
    <location>
        <begin position="1"/>
        <end position="20"/>
    </location>
</feature>
<dbReference type="RefSeq" id="WP_207364286.1">
    <property type="nucleotide sequence ID" value="NZ_JAFMYV010000003.1"/>
</dbReference>
<keyword evidence="1 2" id="KW-0732">Signal</keyword>
<dbReference type="Gene3D" id="2.40.160.20">
    <property type="match status" value="1"/>
</dbReference>
<evidence type="ECO:0000259" key="3">
    <source>
        <dbReference type="Pfam" id="PF13505"/>
    </source>
</evidence>
<protein>
    <submittedName>
        <fullName evidence="4">Outer membrane beta-barrel protein</fullName>
    </submittedName>
</protein>
<proteinExistence type="predicted"/>
<reference evidence="4" key="1">
    <citation type="submission" date="2021-03" db="EMBL/GenBank/DDBJ databases">
        <title>Fibrella sp. HMF5335 genome sequencing and assembly.</title>
        <authorList>
            <person name="Kang H."/>
            <person name="Kim H."/>
            <person name="Bae S."/>
            <person name="Joh K."/>
        </authorList>
    </citation>
    <scope>NUCLEOTIDE SEQUENCE</scope>
    <source>
        <strain evidence="4">HMF5335</strain>
    </source>
</reference>
<dbReference type="AlphaFoldDB" id="A0A939K5R3"/>
<comment type="caution">
    <text evidence="4">The sequence shown here is derived from an EMBL/GenBank/DDBJ whole genome shotgun (WGS) entry which is preliminary data.</text>
</comment>
<organism evidence="4 5">
    <name type="scientific">Fibrella rubiginis</name>
    <dbReference type="NCBI Taxonomy" id="2817060"/>
    <lineage>
        <taxon>Bacteria</taxon>
        <taxon>Pseudomonadati</taxon>
        <taxon>Bacteroidota</taxon>
        <taxon>Cytophagia</taxon>
        <taxon>Cytophagales</taxon>
        <taxon>Spirosomataceae</taxon>
        <taxon>Fibrella</taxon>
    </lineage>
</organism>
<accession>A0A939K5R3</accession>
<dbReference type="Pfam" id="PF13505">
    <property type="entry name" value="OMP_b-brl"/>
    <property type="match status" value="1"/>
</dbReference>
<gene>
    <name evidence="4" type="ORF">J2I47_09330</name>
</gene>
<dbReference type="InterPro" id="IPR027385">
    <property type="entry name" value="Beta-barrel_OMP"/>
</dbReference>
<feature type="chain" id="PRO_5037229639" evidence="2">
    <location>
        <begin position="21"/>
        <end position="258"/>
    </location>
</feature>
<dbReference type="SUPFAM" id="SSF56925">
    <property type="entry name" value="OMPA-like"/>
    <property type="match status" value="1"/>
</dbReference>
<dbReference type="Proteomes" id="UP000664034">
    <property type="component" value="Unassembled WGS sequence"/>
</dbReference>
<evidence type="ECO:0000313" key="4">
    <source>
        <dbReference type="EMBL" id="MBO0936745.1"/>
    </source>
</evidence>
<feature type="domain" description="Outer membrane protein beta-barrel" evidence="3">
    <location>
        <begin position="29"/>
        <end position="198"/>
    </location>
</feature>
<dbReference type="EMBL" id="JAFMYV010000003">
    <property type="protein sequence ID" value="MBO0936745.1"/>
    <property type="molecule type" value="Genomic_DNA"/>
</dbReference>